<dbReference type="Proteomes" id="UP000887578">
    <property type="component" value="Unplaced"/>
</dbReference>
<sequence>MIRKQRITEEKQKQIEREKRETQKIQDEIQTRQKQADLYAKDVQERLDQFKNPILFAGCHLTTNLTKILPFPRENVSPEDIPCHNPTSCTEYLRREDPDLVGYMSTLLLNSFDDVKDLNVKHNEIEANIYDGNELPPLMKSVHSINQYSFHIQSEFDDITLDPELAKAVAEVVNSGDLLHFDDAEDNLPSTSAVNTQQEEGKATTATISEEMAAKKSPPQSKLISKPVNTTGKEPKGKEKAFGNSRRKKNEVSLFFLQ</sequence>
<proteinExistence type="predicted"/>
<accession>A0A914PSV1</accession>
<keyword evidence="2" id="KW-1185">Reference proteome</keyword>
<reference evidence="3" key="1">
    <citation type="submission" date="2022-11" db="UniProtKB">
        <authorList>
            <consortium name="WormBaseParasite"/>
        </authorList>
    </citation>
    <scope>IDENTIFICATION</scope>
</reference>
<feature type="compositionally biased region" description="Polar residues" evidence="1">
    <location>
        <begin position="218"/>
        <end position="232"/>
    </location>
</feature>
<evidence type="ECO:0000313" key="3">
    <source>
        <dbReference type="WBParaSite" id="PDA_v2.g21249.t1"/>
    </source>
</evidence>
<evidence type="ECO:0000313" key="2">
    <source>
        <dbReference type="Proteomes" id="UP000887578"/>
    </source>
</evidence>
<organism evidence="2 3">
    <name type="scientific">Panagrolaimus davidi</name>
    <dbReference type="NCBI Taxonomy" id="227884"/>
    <lineage>
        <taxon>Eukaryota</taxon>
        <taxon>Metazoa</taxon>
        <taxon>Ecdysozoa</taxon>
        <taxon>Nematoda</taxon>
        <taxon>Chromadorea</taxon>
        <taxon>Rhabditida</taxon>
        <taxon>Tylenchina</taxon>
        <taxon>Panagrolaimomorpha</taxon>
        <taxon>Panagrolaimoidea</taxon>
        <taxon>Panagrolaimidae</taxon>
        <taxon>Panagrolaimus</taxon>
    </lineage>
</organism>
<dbReference type="WBParaSite" id="PDA_v2.g21249.t1">
    <property type="protein sequence ID" value="PDA_v2.g21249.t1"/>
    <property type="gene ID" value="PDA_v2.g21249"/>
</dbReference>
<protein>
    <submittedName>
        <fullName evidence="3">Uncharacterized protein</fullName>
    </submittedName>
</protein>
<feature type="region of interest" description="Disordered" evidence="1">
    <location>
        <begin position="211"/>
        <end position="258"/>
    </location>
</feature>
<name>A0A914PSV1_9BILA</name>
<dbReference type="AlphaFoldDB" id="A0A914PSV1"/>
<evidence type="ECO:0000256" key="1">
    <source>
        <dbReference type="SAM" id="MobiDB-lite"/>
    </source>
</evidence>
<feature type="region of interest" description="Disordered" evidence="1">
    <location>
        <begin position="1"/>
        <end position="30"/>
    </location>
</feature>